<evidence type="ECO:0000313" key="2">
    <source>
        <dbReference type="EMBL" id="MWV46375.1"/>
    </source>
</evidence>
<dbReference type="PANTHER" id="PTHR34351">
    <property type="entry name" value="SLR1927 PROTEIN-RELATED"/>
    <property type="match status" value="1"/>
</dbReference>
<evidence type="ECO:0000313" key="3">
    <source>
        <dbReference type="Proteomes" id="UP000460318"/>
    </source>
</evidence>
<evidence type="ECO:0000259" key="1">
    <source>
        <dbReference type="Pfam" id="PF01882"/>
    </source>
</evidence>
<comment type="caution">
    <text evidence="2">The sequence shown here is derived from an EMBL/GenBank/DDBJ whole genome shotgun (WGS) entry which is preliminary data.</text>
</comment>
<feature type="domain" description="DUF58" evidence="1">
    <location>
        <begin position="185"/>
        <end position="269"/>
    </location>
</feature>
<reference evidence="2 3" key="1">
    <citation type="submission" date="2019-12" db="EMBL/GenBank/DDBJ databases">
        <title>Paenibacillus sp. nov., an endophytic bacterium isolated from the stem of Dendrobium.</title>
        <authorList>
            <person name="Zhao R."/>
        </authorList>
    </citation>
    <scope>NUCLEOTIDE SEQUENCE [LARGE SCALE GENOMIC DNA]</scope>
    <source>
        <strain evidence="2 3">HJL G12</strain>
    </source>
</reference>
<name>A0A7X3IMM5_9BACL</name>
<protein>
    <submittedName>
        <fullName evidence="2">DUF58 domain-containing protein</fullName>
    </submittedName>
</protein>
<sequence length="367" mass="41438">MAVFWLFLACGVVMALQGLILGKSALNKLSYDRHFSTGTCYAGDRIEMVETIENKRRFPIPWLRLEAMLPASLGFKRSKETWISEGQIYQNHTSFFSLPAQTRITRTHQIQCRGRGIFRMDTATMTGSDLFAMYTPSLQVTLNKRLVVYPSLRRDEELPSSWKTWQGELAVRRWIVEDPFLFTGVRGYAPGDAMNRIHWKASARSGELQVHQHGYSADPKAMILLNIEVTEQMWNVVTKPEVIEEALSYAATCAAALIHQGMAAGFASNAYFSPDADGRLAHLAPDYGLPHLEDVLEAMAAVELKVYRPFYEQLKLEAERDFHETIDYFVVTPHVSQAIRDAVRILETKGHRVSIAHLDDGLKEAGA</sequence>
<organism evidence="2 3">
    <name type="scientific">Paenibacillus dendrobii</name>
    <dbReference type="NCBI Taxonomy" id="2691084"/>
    <lineage>
        <taxon>Bacteria</taxon>
        <taxon>Bacillati</taxon>
        <taxon>Bacillota</taxon>
        <taxon>Bacilli</taxon>
        <taxon>Bacillales</taxon>
        <taxon>Paenibacillaceae</taxon>
        <taxon>Paenibacillus</taxon>
    </lineage>
</organism>
<proteinExistence type="predicted"/>
<dbReference type="Proteomes" id="UP000460318">
    <property type="component" value="Unassembled WGS sequence"/>
</dbReference>
<keyword evidence="3" id="KW-1185">Reference proteome</keyword>
<dbReference type="AlphaFoldDB" id="A0A7X3IMM5"/>
<accession>A0A7X3IMM5</accession>
<dbReference type="PANTHER" id="PTHR34351:SF2">
    <property type="entry name" value="DUF58 DOMAIN-CONTAINING PROTEIN"/>
    <property type="match status" value="1"/>
</dbReference>
<gene>
    <name evidence="2" type="ORF">GRF59_22480</name>
</gene>
<dbReference type="Pfam" id="PF01882">
    <property type="entry name" value="DUF58"/>
    <property type="match status" value="1"/>
</dbReference>
<dbReference type="EMBL" id="WUBI01000004">
    <property type="protein sequence ID" value="MWV46375.1"/>
    <property type="molecule type" value="Genomic_DNA"/>
</dbReference>
<dbReference type="InterPro" id="IPR002881">
    <property type="entry name" value="DUF58"/>
</dbReference>
<dbReference type="RefSeq" id="WP_160499966.1">
    <property type="nucleotide sequence ID" value="NZ_WUBI01000004.1"/>
</dbReference>